<dbReference type="Gene3D" id="3.40.50.20">
    <property type="match status" value="1"/>
</dbReference>
<reference evidence="6 7" key="1">
    <citation type="submission" date="2024-09" db="EMBL/GenBank/DDBJ databases">
        <title>Aeromonas strains Genome sequencing and assembly.</title>
        <authorList>
            <person name="Hu X."/>
            <person name="Tang B."/>
        </authorList>
    </citation>
    <scope>NUCLEOTIDE SEQUENCE [LARGE SCALE GENOMIC DNA]</scope>
    <source>
        <strain evidence="6 7">NB23SCDHY001</strain>
    </source>
</reference>
<proteinExistence type="predicted"/>
<dbReference type="Gene3D" id="3.30.470.20">
    <property type="entry name" value="ATP-grasp fold, B domain"/>
    <property type="match status" value="1"/>
</dbReference>
<dbReference type="GeneID" id="97221891"/>
<dbReference type="PANTHER" id="PTHR43585">
    <property type="entry name" value="FUMIPYRROLE BIOSYNTHESIS PROTEIN C"/>
    <property type="match status" value="1"/>
</dbReference>
<evidence type="ECO:0000256" key="2">
    <source>
        <dbReference type="ARBA" id="ARBA00022741"/>
    </source>
</evidence>
<feature type="domain" description="ATP-grasp" evidence="5">
    <location>
        <begin position="108"/>
        <end position="290"/>
    </location>
</feature>
<dbReference type="RefSeq" id="WP_408760745.1">
    <property type="nucleotide sequence ID" value="NZ_JBGXAX010000010.1"/>
</dbReference>
<dbReference type="EMBL" id="JBGXBU010000009">
    <property type="protein sequence ID" value="MFM4894556.1"/>
    <property type="molecule type" value="Genomic_DNA"/>
</dbReference>
<gene>
    <name evidence="6" type="ORF">ACEUDJ_17045</name>
</gene>
<evidence type="ECO:0000259" key="5">
    <source>
        <dbReference type="PROSITE" id="PS50975"/>
    </source>
</evidence>
<evidence type="ECO:0000313" key="7">
    <source>
        <dbReference type="Proteomes" id="UP001630969"/>
    </source>
</evidence>
<evidence type="ECO:0000313" key="6">
    <source>
        <dbReference type="EMBL" id="MFM4894556.1"/>
    </source>
</evidence>
<sequence length="396" mass="43410">MNIVILHRLPYGKIRYDQVIDQGTHRIDYLCLPGGQADLPPGSHHHEVASFEAEELARQCAPLLRAADRLIARSEYELLAAALLRERFAIPGDRPAAILPLRDKWAMRLRCRAAGIPQPDFWSLEAFARLPDGPGCFVLKPRLEASSTGIVMGDRQKLLGAIGQLTRPDDYFVEAFIPGSICHLDGFLRDGEVVQSITSRYVGNCLDYAGGAPLGSVQIAPQPQMETLLRQTLAALGQAQGCFHFELIQDEAGRVHFLETACRVGGAGVADTFALRTGLNLYHIDLQYQLHGEISQQAAPLTDTHYGWFVYPAHHRGETQRIHFDHGRWGALLHSWHQATPVAARPGSISYATGATPLSGIVQGPAQTLPLALGALLEQTRVEYISTPPARMEVSA</sequence>
<protein>
    <submittedName>
        <fullName evidence="6">Acetyl-CoA carboxylase biotin carboxylase subunit family protein</fullName>
    </submittedName>
</protein>
<comment type="caution">
    <text evidence="6">The sequence shown here is derived from an EMBL/GenBank/DDBJ whole genome shotgun (WGS) entry which is preliminary data.</text>
</comment>
<dbReference type="PANTHER" id="PTHR43585:SF2">
    <property type="entry name" value="ATP-GRASP ENZYME FSQD"/>
    <property type="match status" value="1"/>
</dbReference>
<dbReference type="PROSITE" id="PS50975">
    <property type="entry name" value="ATP_GRASP"/>
    <property type="match status" value="1"/>
</dbReference>
<evidence type="ECO:0000256" key="1">
    <source>
        <dbReference type="ARBA" id="ARBA00022598"/>
    </source>
</evidence>
<dbReference type="Proteomes" id="UP001630969">
    <property type="component" value="Unassembled WGS sequence"/>
</dbReference>
<accession>A0ABW9GTW4</accession>
<evidence type="ECO:0000256" key="4">
    <source>
        <dbReference type="PROSITE-ProRule" id="PRU00409"/>
    </source>
</evidence>
<keyword evidence="1" id="KW-0436">Ligase</keyword>
<evidence type="ECO:0000256" key="3">
    <source>
        <dbReference type="ARBA" id="ARBA00022840"/>
    </source>
</evidence>
<keyword evidence="7" id="KW-1185">Reference proteome</keyword>
<dbReference type="InterPro" id="IPR052032">
    <property type="entry name" value="ATP-dep_AA_Ligase"/>
</dbReference>
<dbReference type="InterPro" id="IPR011761">
    <property type="entry name" value="ATP-grasp"/>
</dbReference>
<dbReference type="SUPFAM" id="SSF56059">
    <property type="entry name" value="Glutathione synthetase ATP-binding domain-like"/>
    <property type="match status" value="1"/>
</dbReference>
<keyword evidence="3 4" id="KW-0067">ATP-binding</keyword>
<keyword evidence="2 4" id="KW-0547">Nucleotide-binding</keyword>
<organism evidence="6 7">
    <name type="scientific">Aeromonas bivalvium</name>
    <dbReference type="NCBI Taxonomy" id="440079"/>
    <lineage>
        <taxon>Bacteria</taxon>
        <taxon>Pseudomonadati</taxon>
        <taxon>Pseudomonadota</taxon>
        <taxon>Gammaproteobacteria</taxon>
        <taxon>Aeromonadales</taxon>
        <taxon>Aeromonadaceae</taxon>
        <taxon>Aeromonas</taxon>
    </lineage>
</organism>
<name>A0ABW9GTW4_9GAMM</name>